<proteinExistence type="inferred from homology"/>
<dbReference type="GO" id="GO:0005743">
    <property type="term" value="C:mitochondrial inner membrane"/>
    <property type="evidence" value="ECO:0007669"/>
    <property type="project" value="UniProtKB-SubCell"/>
</dbReference>
<evidence type="ECO:0000256" key="2">
    <source>
        <dbReference type="ARBA" id="ARBA00006498"/>
    </source>
</evidence>
<evidence type="ECO:0000313" key="10">
    <source>
        <dbReference type="EMBL" id="RWS11093.1"/>
    </source>
</evidence>
<evidence type="ECO:0000256" key="5">
    <source>
        <dbReference type="ARBA" id="ARBA00022792"/>
    </source>
</evidence>
<dbReference type="FunFam" id="1.10.287.20:FF:000005">
    <property type="entry name" value="Cytochrome b-c1 complex subunit 6"/>
    <property type="match status" value="1"/>
</dbReference>
<evidence type="ECO:0000256" key="4">
    <source>
        <dbReference type="ARBA" id="ARBA00022660"/>
    </source>
</evidence>
<evidence type="ECO:0000256" key="6">
    <source>
        <dbReference type="ARBA" id="ARBA00022982"/>
    </source>
</evidence>
<evidence type="ECO:0000256" key="1">
    <source>
        <dbReference type="ARBA" id="ARBA00004137"/>
    </source>
</evidence>
<dbReference type="Pfam" id="PF02320">
    <property type="entry name" value="UCR_hinge"/>
    <property type="match status" value="1"/>
</dbReference>
<dbReference type="InterPro" id="IPR036811">
    <property type="entry name" value="Ubol_cytC_Rdtase_hinge_dom_sf"/>
</dbReference>
<dbReference type="AlphaFoldDB" id="A0A443R753"/>
<keyword evidence="3" id="KW-0813">Transport</keyword>
<keyword evidence="5" id="KW-0999">Mitochondrion inner membrane</keyword>
<dbReference type="InterPro" id="IPR003422">
    <property type="entry name" value="Cyt_b-c1_6"/>
</dbReference>
<comment type="subcellular location">
    <subcellularLocation>
        <location evidence="1">Mitochondrion inner membrane</location>
        <topology evidence="1">Peripheral membrane protein</topology>
        <orientation evidence="1">Intermembrane side</orientation>
    </subcellularLocation>
</comment>
<keyword evidence="8" id="KW-0472">Membrane</keyword>
<dbReference type="OrthoDB" id="405848at2759"/>
<name>A0A443R753_9ACAR</name>
<accession>A0A443R753</accession>
<keyword evidence="6" id="KW-0249">Electron transport</keyword>
<protein>
    <submittedName>
        <fullName evidence="10">Cytochrome b-c1 complex subunit 6-like protein</fullName>
    </submittedName>
</protein>
<evidence type="ECO:0000256" key="7">
    <source>
        <dbReference type="ARBA" id="ARBA00023128"/>
    </source>
</evidence>
<dbReference type="EMBL" id="NCKU01001841">
    <property type="protein sequence ID" value="RWS11093.1"/>
    <property type="molecule type" value="Genomic_DNA"/>
</dbReference>
<dbReference type="InterPro" id="IPR023184">
    <property type="entry name" value="Ubol_cytC_Rdtase_hinge_dom"/>
</dbReference>
<evidence type="ECO:0000256" key="8">
    <source>
        <dbReference type="ARBA" id="ARBA00023136"/>
    </source>
</evidence>
<feature type="domain" description="Ubiquinol-cytochrome C reductase hinge" evidence="9">
    <location>
        <begin position="62"/>
        <end position="124"/>
    </location>
</feature>
<dbReference type="STRING" id="1965070.A0A443R753"/>
<keyword evidence="7" id="KW-0496">Mitochondrion</keyword>
<dbReference type="PANTHER" id="PTHR15336">
    <property type="entry name" value="UBIQUINOL-CYTOCHROME C REDUCTASE COMPLEX 7.8 KDA PROTEIN"/>
    <property type="match status" value="1"/>
</dbReference>
<sequence>MKNRSGVLYAQSPIERPLLHIEIMSQIFANLMQTFRHFSQNLIQRRFVVRAEDEEEEEETVDPQEVLREECTTDHCKKYKEKLDECNARVNSRKNTAETCMEEVIDFMHCLDHCAAKSLFSKLK</sequence>
<dbReference type="Proteomes" id="UP000285301">
    <property type="component" value="Unassembled WGS sequence"/>
</dbReference>
<evidence type="ECO:0000256" key="3">
    <source>
        <dbReference type="ARBA" id="ARBA00022448"/>
    </source>
</evidence>
<gene>
    <name evidence="10" type="ORF">B4U79_00634</name>
</gene>
<dbReference type="PANTHER" id="PTHR15336:SF0">
    <property type="entry name" value="CYTOCHROME B-C1 COMPLEX SUBUNIT 6, MITOCHONDRIAL"/>
    <property type="match status" value="1"/>
</dbReference>
<dbReference type="SUPFAM" id="SSF81531">
    <property type="entry name" value="Non-heme 11 kDa protein of cytochrome bc1 complex (Ubiquinol-cytochrome c reductase)"/>
    <property type="match status" value="1"/>
</dbReference>
<evidence type="ECO:0000259" key="9">
    <source>
        <dbReference type="Pfam" id="PF02320"/>
    </source>
</evidence>
<keyword evidence="11" id="KW-1185">Reference proteome</keyword>
<comment type="similarity">
    <text evidence="2">Belongs to the UQCRH/QCR6 family.</text>
</comment>
<dbReference type="Gene3D" id="1.10.287.20">
    <property type="entry name" value="Ubiquinol-cytochrome C reductase hinge domain"/>
    <property type="match status" value="1"/>
</dbReference>
<keyword evidence="4" id="KW-0679">Respiratory chain</keyword>
<organism evidence="10 11">
    <name type="scientific">Dinothrombium tinctorium</name>
    <dbReference type="NCBI Taxonomy" id="1965070"/>
    <lineage>
        <taxon>Eukaryota</taxon>
        <taxon>Metazoa</taxon>
        <taxon>Ecdysozoa</taxon>
        <taxon>Arthropoda</taxon>
        <taxon>Chelicerata</taxon>
        <taxon>Arachnida</taxon>
        <taxon>Acari</taxon>
        <taxon>Acariformes</taxon>
        <taxon>Trombidiformes</taxon>
        <taxon>Prostigmata</taxon>
        <taxon>Anystina</taxon>
        <taxon>Parasitengona</taxon>
        <taxon>Trombidioidea</taxon>
        <taxon>Trombidiidae</taxon>
        <taxon>Dinothrombium</taxon>
    </lineage>
</organism>
<reference evidence="10 11" key="1">
    <citation type="journal article" date="2018" name="Gigascience">
        <title>Genomes of trombidid mites reveal novel predicted allergens and laterally-transferred genes associated with secondary metabolism.</title>
        <authorList>
            <person name="Dong X."/>
            <person name="Chaisiri K."/>
            <person name="Xia D."/>
            <person name="Armstrong S.D."/>
            <person name="Fang Y."/>
            <person name="Donnelly M.J."/>
            <person name="Kadowaki T."/>
            <person name="McGarry J.W."/>
            <person name="Darby A.C."/>
            <person name="Makepeace B.L."/>
        </authorList>
    </citation>
    <scope>NUCLEOTIDE SEQUENCE [LARGE SCALE GENOMIC DNA]</scope>
    <source>
        <strain evidence="10">UoL-WK</strain>
    </source>
</reference>
<dbReference type="GO" id="GO:0006122">
    <property type="term" value="P:mitochondrial electron transport, ubiquinol to cytochrome c"/>
    <property type="evidence" value="ECO:0007669"/>
    <property type="project" value="InterPro"/>
</dbReference>
<evidence type="ECO:0000313" key="11">
    <source>
        <dbReference type="Proteomes" id="UP000285301"/>
    </source>
</evidence>
<comment type="caution">
    <text evidence="10">The sequence shown here is derived from an EMBL/GenBank/DDBJ whole genome shotgun (WGS) entry which is preliminary data.</text>
</comment>